<organism evidence="2 4">
    <name type="scientific">Flavobacterium lindanitolerans</name>
    <dbReference type="NCBI Taxonomy" id="428988"/>
    <lineage>
        <taxon>Bacteria</taxon>
        <taxon>Pseudomonadati</taxon>
        <taxon>Bacteroidota</taxon>
        <taxon>Flavobacteriia</taxon>
        <taxon>Flavobacteriales</taxon>
        <taxon>Flavobacteriaceae</taxon>
        <taxon>Flavobacterium</taxon>
    </lineage>
</organism>
<dbReference type="RefSeq" id="WP_101472918.1">
    <property type="nucleotide sequence ID" value="NZ_CALHAS010000008.1"/>
</dbReference>
<evidence type="ECO:0000313" key="1">
    <source>
        <dbReference type="EMBL" id="PKW20086.1"/>
    </source>
</evidence>
<dbReference type="EMBL" id="RCCB01000015">
    <property type="protein sequence ID" value="RLJ23418.1"/>
    <property type="molecule type" value="Genomic_DNA"/>
</dbReference>
<protein>
    <submittedName>
        <fullName evidence="2">Uncharacterized protein</fullName>
    </submittedName>
</protein>
<dbReference type="Proteomes" id="UP000233767">
    <property type="component" value="Unassembled WGS sequence"/>
</dbReference>
<proteinExistence type="predicted"/>
<dbReference type="EMBL" id="PJND01000011">
    <property type="protein sequence ID" value="PKW20086.1"/>
    <property type="molecule type" value="Genomic_DNA"/>
</dbReference>
<sequence length="320" mass="35264">MTRIKLFLIAIVSSTVLFSCKKDDDSSKVAPPRDRATQYASDIQDIETYLKTHYLTVTMDANNNPVPTIIQIPEGGTQVSIWDQQDYPLKTKMVRNDGRTYTNADPIVGKPINDPVEYKLYYIKLREGVGQSPTRVDSTLVTYRGNALDGTQFDYRPNPVWFSQESVVSGWRNIMTEFKSGNAVDDPSNPGGTLLTDYGVGIVFVPSGLGYFNGAPAGSGLSSYSPLVFTINLHMVKYADNDGDGILSYLEDLNGNGDYYDDDTDGDGIPNFLDVDDDGDRTKTRTEIKDAFGNIYPFDLIPNCSGTTGGLKKHLDPSCH</sequence>
<accession>A0A497U4Z2</accession>
<evidence type="ECO:0000313" key="3">
    <source>
        <dbReference type="Proteomes" id="UP000233767"/>
    </source>
</evidence>
<name>A0A497U4Z2_9FLAO</name>
<dbReference type="AlphaFoldDB" id="A0A497U4Z2"/>
<dbReference type="Gene3D" id="3.10.50.40">
    <property type="match status" value="1"/>
</dbReference>
<dbReference type="InterPro" id="IPR046357">
    <property type="entry name" value="PPIase_dom_sf"/>
</dbReference>
<evidence type="ECO:0000313" key="2">
    <source>
        <dbReference type="EMBL" id="RLJ23418.1"/>
    </source>
</evidence>
<evidence type="ECO:0000313" key="4">
    <source>
        <dbReference type="Proteomes" id="UP000275027"/>
    </source>
</evidence>
<dbReference type="PROSITE" id="PS51257">
    <property type="entry name" value="PROKAR_LIPOPROTEIN"/>
    <property type="match status" value="1"/>
</dbReference>
<comment type="caution">
    <text evidence="2">The sequence shown here is derived from an EMBL/GenBank/DDBJ whole genome shotgun (WGS) entry which is preliminary data.</text>
</comment>
<gene>
    <name evidence="1" type="ORF">B0G92_3162</name>
    <name evidence="2" type="ORF">CLV50_3238</name>
</gene>
<keyword evidence="3" id="KW-1185">Reference proteome</keyword>
<dbReference type="Proteomes" id="UP000275027">
    <property type="component" value="Unassembled WGS sequence"/>
</dbReference>
<reference evidence="1 3" key="1">
    <citation type="submission" date="2017-12" db="EMBL/GenBank/DDBJ databases">
        <title>Genomic Encyclopedia of Type Strains, Phase III (KMG-III): the genomes of soil and plant-associated and newly described type strains.</title>
        <authorList>
            <person name="Whitman W."/>
        </authorList>
    </citation>
    <scope>NUCLEOTIDE SEQUENCE [LARGE SCALE GENOMIC DNA]</scope>
    <source>
        <strain evidence="1 3">IP-10</strain>
    </source>
</reference>
<dbReference type="GO" id="GO:0003755">
    <property type="term" value="F:peptidyl-prolyl cis-trans isomerase activity"/>
    <property type="evidence" value="ECO:0007669"/>
    <property type="project" value="InterPro"/>
</dbReference>
<dbReference type="SUPFAM" id="SSF54534">
    <property type="entry name" value="FKBP-like"/>
    <property type="match status" value="1"/>
</dbReference>
<reference evidence="2 4" key="2">
    <citation type="submission" date="2018-10" db="EMBL/GenBank/DDBJ databases">
        <title>Genomic Encyclopedia of Archaeal and Bacterial Type Strains, Phase II (KMG-II): from individual species to whole genera.</title>
        <authorList>
            <person name="Goeker M."/>
        </authorList>
    </citation>
    <scope>NUCLEOTIDE SEQUENCE [LARGE SCALE GENOMIC DNA]</scope>
    <source>
        <strain evidence="2 4">DSM 21886</strain>
    </source>
</reference>